<gene>
    <name evidence="10" type="ORF">BN53_03845</name>
</gene>
<dbReference type="eggNOG" id="COG0581">
    <property type="taxonomic scope" value="Bacteria"/>
</dbReference>
<dbReference type="Proteomes" id="UP000009311">
    <property type="component" value="Unassembled WGS sequence"/>
</dbReference>
<evidence type="ECO:0000256" key="1">
    <source>
        <dbReference type="ARBA" id="ARBA00004651"/>
    </source>
</evidence>
<evidence type="ECO:0000256" key="5">
    <source>
        <dbReference type="ARBA" id="ARBA00022692"/>
    </source>
</evidence>
<feature type="transmembrane region" description="Helical" evidence="8">
    <location>
        <begin position="260"/>
        <end position="280"/>
    </location>
</feature>
<dbReference type="PANTHER" id="PTHR43470">
    <property type="entry name" value="PHOSPHATE TRANSPORT SYSTEM PERMEASE PROTEIN PSTA-RELATED"/>
    <property type="match status" value="1"/>
</dbReference>
<evidence type="ECO:0000259" key="9">
    <source>
        <dbReference type="PROSITE" id="PS50928"/>
    </source>
</evidence>
<evidence type="ECO:0000256" key="6">
    <source>
        <dbReference type="ARBA" id="ARBA00022989"/>
    </source>
</evidence>
<feature type="transmembrane region" description="Helical" evidence="8">
    <location>
        <begin position="12"/>
        <end position="34"/>
    </location>
</feature>
<evidence type="ECO:0000256" key="8">
    <source>
        <dbReference type="RuleBase" id="RU363043"/>
    </source>
</evidence>
<dbReference type="SUPFAM" id="SSF161098">
    <property type="entry name" value="MetI-like"/>
    <property type="match status" value="1"/>
</dbReference>
<evidence type="ECO:0000313" key="11">
    <source>
        <dbReference type="Proteomes" id="UP000009311"/>
    </source>
</evidence>
<dbReference type="NCBIfam" id="TIGR00974">
    <property type="entry name" value="3a0107s02c"/>
    <property type="match status" value="1"/>
</dbReference>
<feature type="transmembrane region" description="Helical" evidence="8">
    <location>
        <begin position="99"/>
        <end position="123"/>
    </location>
</feature>
<evidence type="ECO:0000256" key="4">
    <source>
        <dbReference type="ARBA" id="ARBA00022475"/>
    </source>
</evidence>
<dbReference type="PANTHER" id="PTHR43470:SF4">
    <property type="entry name" value="ABC TRANSPORTER PERMEASE PROTEIN YQGI-RELATED"/>
    <property type="match status" value="1"/>
</dbReference>
<proteinExistence type="inferred from homology"/>
<feature type="transmembrane region" description="Helical" evidence="8">
    <location>
        <begin position="129"/>
        <end position="148"/>
    </location>
</feature>
<comment type="caution">
    <text evidence="10">The sequence shown here is derived from an EMBL/GenBank/DDBJ whole genome shotgun (WGS) entry which is preliminary data.</text>
</comment>
<comment type="similarity">
    <text evidence="2 8">Belongs to the binding-protein-dependent transport system permease family. CysTW subfamily.</text>
</comment>
<protein>
    <recommendedName>
        <fullName evidence="8">Phosphate transport system permease protein PstA</fullName>
    </recommendedName>
</protein>
<organism evidence="10 11">
    <name type="scientific">Lactobacillus pasteurii DSM 23907 = CRBIP 24.76</name>
    <dbReference type="NCBI Taxonomy" id="1423790"/>
    <lineage>
        <taxon>Bacteria</taxon>
        <taxon>Bacillati</taxon>
        <taxon>Bacillota</taxon>
        <taxon>Bacilli</taxon>
        <taxon>Lactobacillales</taxon>
        <taxon>Lactobacillaceae</taxon>
        <taxon>Lactobacillus</taxon>
    </lineage>
</organism>
<dbReference type="Gene3D" id="1.10.3720.10">
    <property type="entry name" value="MetI-like"/>
    <property type="match status" value="1"/>
</dbReference>
<dbReference type="AlphaFoldDB" id="I7KL97"/>
<dbReference type="InterPro" id="IPR035906">
    <property type="entry name" value="MetI-like_sf"/>
</dbReference>
<dbReference type="RefSeq" id="WP_009559767.1">
    <property type="nucleotide sequence ID" value="NZ_AYZN01000003.1"/>
</dbReference>
<keyword evidence="11" id="KW-1185">Reference proteome</keyword>
<reference evidence="10 11" key="1">
    <citation type="submission" date="2012-06" db="EMBL/GenBank/DDBJ databases">
        <title>Draft Genome Sequence of Lactobacillus pasteurii CRBIP 24.76T.</title>
        <authorList>
            <person name="Cousin S."/>
            <person name="Bouchier C."/>
            <person name="Loux V."/>
            <person name="Ma L."/>
            <person name="Creno S."/>
            <person name="Bizet C."/>
            <person name="Clermont D."/>
        </authorList>
    </citation>
    <scope>NUCLEOTIDE SEQUENCE [LARGE SCALE GENOMIC DNA]</scope>
    <source>
        <strain evidence="11">CRBIP 24.76T</strain>
    </source>
</reference>
<keyword evidence="7 8" id="KW-0472">Membrane</keyword>
<dbReference type="CDD" id="cd06261">
    <property type="entry name" value="TM_PBP2"/>
    <property type="match status" value="1"/>
</dbReference>
<dbReference type="OrthoDB" id="9807065at2"/>
<sequence>MNAKRIDKIARYAIQTMVAIVALILLALLSYILINGLPNASIDFIFKPSEAIKAGGGIRDQLFNSIYLLVLSMVISLPLALGAGIYLAEFAPNNWLTRLVKTLIEILSSLPSIVVGLFIYLLVVIKWQVGFSILSGAIALTVFNLPLLTSSIQNAFEAVDHKQLEAGLALGMSPWKTIKGVILPITVPSVVMAIILASGRIFGEAAALIYTSGQSAPRLDYGNLNPFSPTSPLNVMRPAETLAVHIWKLNTEGLTADSDAVSAAASAVLIIVVLLFNLMAHYLGNKLERKLTGKK</sequence>
<keyword evidence="5 8" id="KW-0812">Transmembrane</keyword>
<dbReference type="GO" id="GO:0005315">
    <property type="term" value="F:phosphate transmembrane transporter activity"/>
    <property type="evidence" value="ECO:0007669"/>
    <property type="project" value="InterPro"/>
</dbReference>
<keyword evidence="4 8" id="KW-1003">Cell membrane</keyword>
<dbReference type="Pfam" id="PF00528">
    <property type="entry name" value="BPD_transp_1"/>
    <property type="match status" value="1"/>
</dbReference>
<evidence type="ECO:0000256" key="2">
    <source>
        <dbReference type="ARBA" id="ARBA00007069"/>
    </source>
</evidence>
<keyword evidence="6 8" id="KW-1133">Transmembrane helix</keyword>
<dbReference type="PATRIC" id="fig|1423790.3.peg.1242"/>
<dbReference type="EMBL" id="CAKD01000020">
    <property type="protein sequence ID" value="CCI85219.1"/>
    <property type="molecule type" value="Genomic_DNA"/>
</dbReference>
<accession>I7KL97</accession>
<evidence type="ECO:0000256" key="7">
    <source>
        <dbReference type="ARBA" id="ARBA00023136"/>
    </source>
</evidence>
<comment type="subcellular location">
    <subcellularLocation>
        <location evidence="1 8">Cell membrane</location>
        <topology evidence="1 8">Multi-pass membrane protein</topology>
    </subcellularLocation>
</comment>
<dbReference type="GO" id="GO:0035435">
    <property type="term" value="P:phosphate ion transmembrane transport"/>
    <property type="evidence" value="ECO:0007669"/>
    <property type="project" value="InterPro"/>
</dbReference>
<evidence type="ECO:0000256" key="3">
    <source>
        <dbReference type="ARBA" id="ARBA00022448"/>
    </source>
</evidence>
<evidence type="ECO:0000313" key="10">
    <source>
        <dbReference type="EMBL" id="CCI85219.1"/>
    </source>
</evidence>
<feature type="transmembrane region" description="Helical" evidence="8">
    <location>
        <begin position="181"/>
        <end position="202"/>
    </location>
</feature>
<dbReference type="InterPro" id="IPR000515">
    <property type="entry name" value="MetI-like"/>
</dbReference>
<dbReference type="PROSITE" id="PS50928">
    <property type="entry name" value="ABC_TM1"/>
    <property type="match status" value="1"/>
</dbReference>
<dbReference type="InterPro" id="IPR005672">
    <property type="entry name" value="Phosphate_PstA"/>
</dbReference>
<feature type="domain" description="ABC transmembrane type-1" evidence="9">
    <location>
        <begin position="62"/>
        <end position="280"/>
    </location>
</feature>
<dbReference type="STRING" id="1423790.BN53_03845"/>
<dbReference type="GO" id="GO:0005886">
    <property type="term" value="C:plasma membrane"/>
    <property type="evidence" value="ECO:0007669"/>
    <property type="project" value="UniProtKB-SubCell"/>
</dbReference>
<name>I7KL97_9LACO</name>
<keyword evidence="3" id="KW-0813">Transport</keyword>
<feature type="transmembrane region" description="Helical" evidence="8">
    <location>
        <begin position="66"/>
        <end position="87"/>
    </location>
</feature>